<evidence type="ECO:0000256" key="1">
    <source>
        <dbReference type="SAM" id="MobiDB-lite"/>
    </source>
</evidence>
<dbReference type="Proteomes" id="UP000186601">
    <property type="component" value="Unassembled WGS sequence"/>
</dbReference>
<dbReference type="AlphaFoldDB" id="A0A2R6S013"/>
<feature type="compositionally biased region" description="Pro residues" evidence="1">
    <location>
        <begin position="283"/>
        <end position="293"/>
    </location>
</feature>
<organism evidence="2 3">
    <name type="scientific">Hermanssonia centrifuga</name>
    <dbReference type="NCBI Taxonomy" id="98765"/>
    <lineage>
        <taxon>Eukaryota</taxon>
        <taxon>Fungi</taxon>
        <taxon>Dikarya</taxon>
        <taxon>Basidiomycota</taxon>
        <taxon>Agaricomycotina</taxon>
        <taxon>Agaricomycetes</taxon>
        <taxon>Polyporales</taxon>
        <taxon>Meruliaceae</taxon>
        <taxon>Hermanssonia</taxon>
    </lineage>
</organism>
<dbReference type="STRING" id="98765.A0A2R6S013"/>
<dbReference type="OrthoDB" id="1638493at2759"/>
<gene>
    <name evidence="2" type="ORF">PHLCEN_2v1446</name>
</gene>
<evidence type="ECO:0000313" key="2">
    <source>
        <dbReference type="EMBL" id="PSS35623.1"/>
    </source>
</evidence>
<protein>
    <recommendedName>
        <fullName evidence="4">Arrestin-like N-terminal domain-containing protein</fullName>
    </recommendedName>
</protein>
<proteinExistence type="predicted"/>
<name>A0A2R6S013_9APHY</name>
<accession>A0A2R6S013</accession>
<evidence type="ECO:0008006" key="4">
    <source>
        <dbReference type="Google" id="ProtNLM"/>
    </source>
</evidence>
<keyword evidence="3" id="KW-1185">Reference proteome</keyword>
<dbReference type="EMBL" id="MLYV02000111">
    <property type="protein sequence ID" value="PSS35623.1"/>
    <property type="molecule type" value="Genomic_DNA"/>
</dbReference>
<comment type="caution">
    <text evidence="2">The sequence shown here is derived from an EMBL/GenBank/DDBJ whole genome shotgun (WGS) entry which is preliminary data.</text>
</comment>
<sequence>MSISMEIISFAQSLDMYGEPDQHEAYSLSGHVSITLSSSSSFFDRGRTVRALLQSLTITFEGQTELVSEETGYTALRLCSISKELVTEEPIELSNDEIEDRCVWNVVFNLNIPGWLPASAAFGESGGGTRYTLYASATIDCVDDDSSRTWFSALCAPFRAQLRTVKAESTIQVNRFAINPSPIASSSDSLFPQTYFAVSAQPEQIDEGSDFPRDILSKIRVQISTPVCVGMEEGALPFTLRLSTDQLPEDDCKRLRATDFSVEVEQSERYRTSPQPSYITQYPVPPKSQQPPRKPLRNAHPVHALYDVGLTAAQPPDRVLSRSFSLLPEDVCGMYKVAGDGYIFTHETEAGRDTTWFSLQTSVPLDCSLPPKDERVDDWKYQRSARPTSQSPFLNVSHRLYVTVTCTYDIVSDQEPQRAVERLRFHVPLYFVHVQPVVQCEPVSPATLNGQEEPVAETISIVNLPVPSVPYSHSLPAYSQLFYSNGDRKIDYSIPLPLYTPRSPDNNIDVLKTLSSLDHVVEEVDVV</sequence>
<feature type="region of interest" description="Disordered" evidence="1">
    <location>
        <begin position="266"/>
        <end position="295"/>
    </location>
</feature>
<reference evidence="2 3" key="1">
    <citation type="submission" date="2018-02" db="EMBL/GenBank/DDBJ databases">
        <title>Genome sequence of the basidiomycete white-rot fungus Phlebia centrifuga.</title>
        <authorList>
            <person name="Granchi Z."/>
            <person name="Peng M."/>
            <person name="de Vries R.P."/>
            <person name="Hilden K."/>
            <person name="Makela M.R."/>
            <person name="Grigoriev I."/>
            <person name="Riley R."/>
        </authorList>
    </citation>
    <scope>NUCLEOTIDE SEQUENCE [LARGE SCALE GENOMIC DNA]</scope>
    <source>
        <strain evidence="2 3">FBCC195</strain>
    </source>
</reference>
<evidence type="ECO:0000313" key="3">
    <source>
        <dbReference type="Proteomes" id="UP000186601"/>
    </source>
</evidence>